<dbReference type="KEGG" id="maqu:Maq22A_1p30005"/>
<evidence type="ECO:0000256" key="1">
    <source>
        <dbReference type="SAM" id="MobiDB-lite"/>
    </source>
</evidence>
<name>A0A0C6FMI5_9HYPH</name>
<reference evidence="2 3" key="1">
    <citation type="journal article" date="2015" name="Genome Announc.">
        <title>Complete Genome Sequence of Methylobacterium aquaticum Strain 22A, Isolated from Racomitrium japonicum Moss.</title>
        <authorList>
            <person name="Tani A."/>
            <person name="Ogura Y."/>
            <person name="Hayashi T."/>
            <person name="Kimbara K."/>
        </authorList>
    </citation>
    <scope>NUCLEOTIDE SEQUENCE [LARGE SCALE GENOMIC DNA]</scope>
    <source>
        <strain evidence="2 3">MA-22A</strain>
        <plasmid evidence="3">Plasmid pMaq22A_1p DNA</plasmid>
    </source>
</reference>
<reference evidence="3" key="2">
    <citation type="submission" date="2015-01" db="EMBL/GenBank/DDBJ databases">
        <title>Complete genome sequence of Methylobacterium aquaticum strain 22A.</title>
        <authorList>
            <person name="Tani A."/>
            <person name="Ogura Y."/>
            <person name="Hayashi T."/>
        </authorList>
    </citation>
    <scope>NUCLEOTIDE SEQUENCE [LARGE SCALE GENOMIC DNA]</scope>
    <source>
        <strain evidence="3">MA-22A</strain>
        <plasmid evidence="3">Plasmid pMaq22A_1p DNA</plasmid>
    </source>
</reference>
<accession>A0A0C6FMI5</accession>
<dbReference type="EMBL" id="AP014705">
    <property type="protein sequence ID" value="BAQ48367.1"/>
    <property type="molecule type" value="Genomic_DNA"/>
</dbReference>
<evidence type="ECO:0000313" key="2">
    <source>
        <dbReference type="EMBL" id="BAQ48367.1"/>
    </source>
</evidence>
<dbReference type="AlphaFoldDB" id="A0A0C6FMI5"/>
<keyword evidence="2" id="KW-0614">Plasmid</keyword>
<evidence type="ECO:0000313" key="3">
    <source>
        <dbReference type="Proteomes" id="UP000061432"/>
    </source>
</evidence>
<organism evidence="2 3">
    <name type="scientific">Methylobacterium aquaticum</name>
    <dbReference type="NCBI Taxonomy" id="270351"/>
    <lineage>
        <taxon>Bacteria</taxon>
        <taxon>Pseudomonadati</taxon>
        <taxon>Pseudomonadota</taxon>
        <taxon>Alphaproteobacteria</taxon>
        <taxon>Hyphomicrobiales</taxon>
        <taxon>Methylobacteriaceae</taxon>
        <taxon>Methylobacterium</taxon>
    </lineage>
</organism>
<proteinExistence type="predicted"/>
<sequence length="78" mass="8375">MKYALTAVGPCGEALQRSAQATGRIGRLDRDEAGPAERYAAGCETMRRRPTYIGDSGDKQPTGHEALHGFPAIQPLHP</sequence>
<dbReference type="Proteomes" id="UP000061432">
    <property type="component" value="Plasmid pMaq22A_1p"/>
</dbReference>
<feature type="region of interest" description="Disordered" evidence="1">
    <location>
        <begin position="45"/>
        <end position="78"/>
    </location>
</feature>
<geneLocation type="plasmid" evidence="3">
    <name>pMaq22A_1p DNA</name>
</geneLocation>
<feature type="compositionally biased region" description="Basic and acidic residues" evidence="1">
    <location>
        <begin position="56"/>
        <end position="67"/>
    </location>
</feature>
<protein>
    <submittedName>
        <fullName evidence="2">Uncharacterized protein</fullName>
    </submittedName>
</protein>
<gene>
    <name evidence="2" type="ORF">Maq22A_1p30005</name>
</gene>